<comment type="caution">
    <text evidence="2">The sequence shown here is derived from an EMBL/GenBank/DDBJ whole genome shotgun (WGS) entry which is preliminary data.</text>
</comment>
<reference evidence="2 3" key="1">
    <citation type="submission" date="2018-11" db="EMBL/GenBank/DDBJ databases">
        <title>The genome of Variovorax sp T529.</title>
        <authorList>
            <person name="Gao J."/>
        </authorList>
    </citation>
    <scope>NUCLEOTIDE SEQUENCE [LARGE SCALE GENOMIC DNA]</scope>
    <source>
        <strain evidence="2 3">T529</strain>
    </source>
</reference>
<gene>
    <name evidence="2" type="ORF">EH244_30490</name>
</gene>
<dbReference type="Proteomes" id="UP000271590">
    <property type="component" value="Unassembled WGS sequence"/>
</dbReference>
<organism evidence="2 3">
    <name type="scientific">Variovorax beijingensis</name>
    <dbReference type="NCBI Taxonomy" id="2496117"/>
    <lineage>
        <taxon>Bacteria</taxon>
        <taxon>Pseudomonadati</taxon>
        <taxon>Pseudomonadota</taxon>
        <taxon>Betaproteobacteria</taxon>
        <taxon>Burkholderiales</taxon>
        <taxon>Comamonadaceae</taxon>
        <taxon>Variovorax</taxon>
    </lineage>
</organism>
<accession>A0A3P3E2B0</accession>
<sequence length="200" mass="22219">MVATAITLIVLNLIGMAYLVLRSFGTGYGTKKGGNAADREDLPELTRIVEDIKHQNAQLLESLKSHNQLRVAAIDKRLQAHQEAFTLWRKLVGVLWNGDVNSVVEECQRWWDENCLYLEPEARNAFSIAYFLAPSVQQDVGGMRNHGTGHTPTVEARHQEIMRAGDVLVQAVQLPGLTQAEERSMKQTKELKAGEGAENG</sequence>
<evidence type="ECO:0000313" key="2">
    <source>
        <dbReference type="EMBL" id="RRH80479.1"/>
    </source>
</evidence>
<proteinExistence type="predicted"/>
<evidence type="ECO:0000313" key="3">
    <source>
        <dbReference type="Proteomes" id="UP000271590"/>
    </source>
</evidence>
<feature type="region of interest" description="Disordered" evidence="1">
    <location>
        <begin position="179"/>
        <end position="200"/>
    </location>
</feature>
<protein>
    <submittedName>
        <fullName evidence="2">Uncharacterized protein</fullName>
    </submittedName>
</protein>
<dbReference type="AlphaFoldDB" id="A0A3P3E2B0"/>
<name>A0A3P3E2B0_9BURK</name>
<dbReference type="RefSeq" id="WP_124962024.1">
    <property type="nucleotide sequence ID" value="NZ_RQXU01000038.1"/>
</dbReference>
<evidence type="ECO:0000256" key="1">
    <source>
        <dbReference type="SAM" id="MobiDB-lite"/>
    </source>
</evidence>
<feature type="compositionally biased region" description="Basic and acidic residues" evidence="1">
    <location>
        <begin position="180"/>
        <end position="200"/>
    </location>
</feature>
<dbReference type="EMBL" id="RQXU01000038">
    <property type="protein sequence ID" value="RRH80479.1"/>
    <property type="molecule type" value="Genomic_DNA"/>
</dbReference>